<protein>
    <recommendedName>
        <fullName evidence="3">Lipoprotein</fullName>
    </recommendedName>
</protein>
<organism evidence="1 2">
    <name type="scientific">Thiothrix litoralis</name>
    <dbReference type="NCBI Taxonomy" id="2891210"/>
    <lineage>
        <taxon>Bacteria</taxon>
        <taxon>Pseudomonadati</taxon>
        <taxon>Pseudomonadota</taxon>
        <taxon>Gammaproteobacteria</taxon>
        <taxon>Thiotrichales</taxon>
        <taxon>Thiotrichaceae</taxon>
        <taxon>Thiothrix</taxon>
    </lineage>
</organism>
<evidence type="ECO:0000313" key="2">
    <source>
        <dbReference type="Proteomes" id="UP000672039"/>
    </source>
</evidence>
<reference evidence="1 2" key="1">
    <citation type="submission" date="2021-04" db="EMBL/GenBank/DDBJ databases">
        <title>Genomics, taxonomy and metabolism of representatives of sulfur bacteria of the genus Thiothrix: Thiothrix fructosivorans QT, Thiothrix unzii A1T and three new species, Thiothrix subterranea sp. nov., Thiothrix litoralis sp. nov. and 'Candidatus Thiothrix anitrata' sp. nov.</title>
        <authorList>
            <person name="Ravin N.V."/>
            <person name="Smolyakov D."/>
            <person name="Rudenko T.S."/>
            <person name="Mardanov A.V."/>
            <person name="Beletsky A.V."/>
            <person name="Markov N.D."/>
            <person name="Fomenkov A.I."/>
            <person name="Roberts R.J."/>
            <person name="Karnachuk O.V."/>
            <person name="Novikov A."/>
            <person name="Grabovich M.Y."/>
        </authorList>
    </citation>
    <scope>NUCLEOTIDE SEQUENCE [LARGE SCALE GENOMIC DNA]</scope>
    <source>
        <strain evidence="1 2">AS</strain>
    </source>
</reference>
<keyword evidence="2" id="KW-1185">Reference proteome</keyword>
<sequence length="142" mass="15194">MKHTLLALLCATGLIACHETVATDTGSSNNSGGIHIPSAAEISAKKERHYAEQLPILQARNPEAEAKASISQGKRYFLCNAGRGSSVPGVDPTVFASLTGNCPTECLDGVTDALYGENHRRYLTVALDYSAKWNKVMLDACR</sequence>
<gene>
    <name evidence="1" type="ORF">J9253_19405</name>
</gene>
<evidence type="ECO:0008006" key="3">
    <source>
        <dbReference type="Google" id="ProtNLM"/>
    </source>
</evidence>
<dbReference type="PROSITE" id="PS51257">
    <property type="entry name" value="PROKAR_LIPOPROTEIN"/>
    <property type="match status" value="1"/>
</dbReference>
<name>A0ABX7WSB2_9GAMM</name>
<dbReference type="EMBL" id="CP072801">
    <property type="protein sequence ID" value="QTR46116.1"/>
    <property type="molecule type" value="Genomic_DNA"/>
</dbReference>
<proteinExistence type="predicted"/>
<evidence type="ECO:0000313" key="1">
    <source>
        <dbReference type="EMBL" id="QTR46116.1"/>
    </source>
</evidence>
<accession>A0ABX7WSB2</accession>
<dbReference type="Proteomes" id="UP000672039">
    <property type="component" value="Chromosome"/>
</dbReference>
<dbReference type="RefSeq" id="WP_210222481.1">
    <property type="nucleotide sequence ID" value="NZ_CP072801.1"/>
</dbReference>